<dbReference type="WBParaSite" id="PSAMB.scaffold888size39297.g9379.t1">
    <property type="protein sequence ID" value="PSAMB.scaffold888size39297.g9379.t1"/>
    <property type="gene ID" value="PSAMB.scaffold888size39297.g9379"/>
</dbReference>
<name>A0A914XMP9_9BILA</name>
<proteinExistence type="predicted"/>
<sequence>MRRSRIFEVGLVHGPVQANTKYRGPRSTVRLEHCAEFKKQQGFADVSDSVSVELHRRFSYVLNPTYPSFQAIFAVTTLLDPSLCSLLLLNPNLLAAAKSEVSRLLRLLDLPFGVDSDMQASSESPAADLLAPSNSKFQRLFSKLAEQGGHGEKSVSSVVDYEMELKEYLAMPAFNVDRLSVHLIFALFA</sequence>
<dbReference type="Proteomes" id="UP000887566">
    <property type="component" value="Unplaced"/>
</dbReference>
<keyword evidence="1" id="KW-1185">Reference proteome</keyword>
<organism evidence="1 2">
    <name type="scientific">Plectus sambesii</name>
    <dbReference type="NCBI Taxonomy" id="2011161"/>
    <lineage>
        <taxon>Eukaryota</taxon>
        <taxon>Metazoa</taxon>
        <taxon>Ecdysozoa</taxon>
        <taxon>Nematoda</taxon>
        <taxon>Chromadorea</taxon>
        <taxon>Plectida</taxon>
        <taxon>Plectina</taxon>
        <taxon>Plectoidea</taxon>
        <taxon>Plectidae</taxon>
        <taxon>Plectus</taxon>
    </lineage>
</organism>
<reference evidence="2" key="1">
    <citation type="submission" date="2022-11" db="UniProtKB">
        <authorList>
            <consortium name="WormBaseParasite"/>
        </authorList>
    </citation>
    <scope>IDENTIFICATION</scope>
</reference>
<evidence type="ECO:0000313" key="2">
    <source>
        <dbReference type="WBParaSite" id="PSAMB.scaffold888size39297.g9379.t1"/>
    </source>
</evidence>
<evidence type="ECO:0000313" key="1">
    <source>
        <dbReference type="Proteomes" id="UP000887566"/>
    </source>
</evidence>
<protein>
    <submittedName>
        <fullName evidence="2">Uncharacterized protein</fullName>
    </submittedName>
</protein>
<accession>A0A914XMP9</accession>
<dbReference type="AlphaFoldDB" id="A0A914XMP9"/>